<dbReference type="RefSeq" id="WP_189770857.1">
    <property type="nucleotide sequence ID" value="NZ_BNCK01000005.1"/>
</dbReference>
<feature type="domain" description="Helicase C-terminal" evidence="4">
    <location>
        <begin position="1010"/>
        <end position="1172"/>
    </location>
</feature>
<dbReference type="PROSITE" id="PS51192">
    <property type="entry name" value="HELICASE_ATP_BIND_1"/>
    <property type="match status" value="1"/>
</dbReference>
<feature type="domain" description="Helicase ATP-binding" evidence="3">
    <location>
        <begin position="135"/>
        <end position="345"/>
    </location>
</feature>
<dbReference type="Proteomes" id="UP000623842">
    <property type="component" value="Unassembled WGS sequence"/>
</dbReference>
<keyword evidence="5" id="KW-0378">Hydrolase</keyword>
<name>A0A919BKD2_9GAMM</name>
<proteinExistence type="predicted"/>
<accession>A0A919BKD2</accession>
<dbReference type="InterPro" id="IPR011545">
    <property type="entry name" value="DEAD/DEAH_box_helicase_dom"/>
</dbReference>
<dbReference type="GO" id="GO:0006289">
    <property type="term" value="P:nucleotide-excision repair"/>
    <property type="evidence" value="ECO:0007669"/>
    <property type="project" value="TreeGrafter"/>
</dbReference>
<dbReference type="GO" id="GO:0003676">
    <property type="term" value="F:nucleic acid binding"/>
    <property type="evidence" value="ECO:0007669"/>
    <property type="project" value="InterPro"/>
</dbReference>
<keyword evidence="5" id="KW-0347">Helicase</keyword>
<dbReference type="SMART" id="SM00490">
    <property type="entry name" value="HELICc"/>
    <property type="match status" value="1"/>
</dbReference>
<keyword evidence="1" id="KW-0547">Nucleotide-binding</keyword>
<dbReference type="Pfam" id="PF09369">
    <property type="entry name" value="MZB"/>
    <property type="match status" value="1"/>
</dbReference>
<dbReference type="GO" id="GO:0043138">
    <property type="term" value="F:3'-5' DNA helicase activity"/>
    <property type="evidence" value="ECO:0007669"/>
    <property type="project" value="TreeGrafter"/>
</dbReference>
<keyword evidence="6" id="KW-1185">Reference proteome</keyword>
<evidence type="ECO:0000256" key="2">
    <source>
        <dbReference type="ARBA" id="ARBA00022840"/>
    </source>
</evidence>
<dbReference type="PANTHER" id="PTHR47957">
    <property type="entry name" value="ATP-DEPENDENT HELICASE HRQ1"/>
    <property type="match status" value="1"/>
</dbReference>
<dbReference type="InterPro" id="IPR027417">
    <property type="entry name" value="P-loop_NTPase"/>
</dbReference>
<evidence type="ECO:0000259" key="4">
    <source>
        <dbReference type="PROSITE" id="PS51194"/>
    </source>
</evidence>
<protein>
    <submittedName>
        <fullName evidence="5">DEAD/DEAH box helicase</fullName>
    </submittedName>
</protein>
<evidence type="ECO:0000259" key="3">
    <source>
        <dbReference type="PROSITE" id="PS51192"/>
    </source>
</evidence>
<dbReference type="SUPFAM" id="SSF52540">
    <property type="entry name" value="P-loop containing nucleoside triphosphate hydrolases"/>
    <property type="match status" value="1"/>
</dbReference>
<dbReference type="InterPro" id="IPR001650">
    <property type="entry name" value="Helicase_C-like"/>
</dbReference>
<dbReference type="EMBL" id="BNCK01000005">
    <property type="protein sequence ID" value="GHF94948.1"/>
    <property type="molecule type" value="Genomic_DNA"/>
</dbReference>
<sequence length="2092" mass="236680">MTKNIPFTELYEDICERSSQAILSKMRLRNSSLRNYIHQELSARFGEGNSLLADPIFEAMFGWNPSKSSLLDLVEKKKLSTSFFNNLTTPPLPKPAEKEDYKEEHASRYCNDIKEDYSWPEARPPYQHQLEAWDYLMDDDVKSVVVTSGTGSGKTECFLVPLLNDLAKQAEESEDDLVGVQALFLYPLNALINSQRERLSSWTRGFEGKIKYSLYNGDTDTKPPKKDILRKEQADTPERVRYREIIRNTPPPILLTNATMLEYMLVRQEDQPIIQQSEGKLKWIVLDEAHTYVGSQAAEISLLLTRVMHAFKVNPRDVRFVATSATIGDKNNQKETNKQLKAYLAKLAGIETTQIHVVNGDRLIPAIKDNDSTAKLDIEYASSLDSGELFSYLSSSPVAKSLRIKLTKRPMNLVDIAKVLWPMENKLTTNHKRKALLLIDLMAKAYSRQYGDPQAFLPVRAHFFHRAQKGIWSCIDNQCPEKKGTLLESGWEFGKVYLEEMRHCDCGAPVFELAHCSGCGTSSLNAEELVVSGGKRQLSVRIGELLDDYADEVEMQLDDSEQEEPESEVLMTKHAQIFSALKSEKGIRYLNFKTMALSSAYEDGSHAISIITNDDHDGLRCACCEKVEKQTGTNFKRAILGAPFLMGTVVPTMLEHAPGKSDDVKDLRGKRMITFTDSRQGTARFSAKMQLDSERNFVRSYVYHRLANLSEQNELDESTQGIIDALKSMGKTDEEIMNAVPKYRDSISNTSSVSWFDLVEQLSSTDEVQLLSGAIEAELTDDKKGQLQTGEYADKESLLSDPKNLARLFLYREFARRPKTQNSLETMGLVALTYPAIDAINEEPQSWRSIGLNNLDDWKDFLKICVDFWIRENTFVDIPKYYLNWMGARIMPRSLISSDDSPKDEIEKKALRNWPIAKPIGSLHRLVRMLAKATGLNPKENCIVFNDVLEDAWKKLLETHILIKDYKDRGYRLNFEKVAAPQLMTKGWLCPYTSRILDTTLKGISPYLPNEDERFEYCTKIDDLTSEEFIEKGREQGYWSDLNDRILEGVSLIRAAEHSAQQQSSRLAGLENAFKSGNIQILSCSTTMEMGVDIGSLSMVVMNNVPPGPANYLQRAGRAGRRQESTAMALTFCKSTPHGERVFSYPKWPFETPINVPIVSLNSKPLVLRHINSLVLSTFLMSIYQRDESILKMHAGTFFLEPEAGGKSVIQQFQDWCSTDALTDKRLLGGISQLRFETVFSLYECKRLVSMVQEEMLESCDKWMKEYESLSFQLSRCDSTGAGEAALRKLSGQLKRLKENYLLAELSGSGFLPGYGFPTGVVALVTNSKDSKENRNSVGSKQNKFQRRGYPSRSLDVALREYAPGAEIVLDSVVYQSQGLQLNWKMPFSENEITEQQLFRVSWECNECHTTSTSLTKPEYCTNPECCSSDITWQEYIVPSGFTVDYSTPLHNDYTQPKYLPFKEPKISLEDATWQHLPNPELGRYRTNDNGKLFHYNAGNGAGYALCLCCGRAEALDNNGGVSKLTKQHKRLQGTSVDNSIYCQGSDNSWAIKQSKFGIDNKVTHPFMLGHDVQTSIFEIQINDPSTGNAIFDSKLMYTLGVAIRTILAQHAGITTNELGVAVRDVTQSGGLKATSLFLYDMASQGAGFSTSILNNFTEVIEEAKTYLETCTNKGCEGACHACLLDYDTQHEIDNLDRVYANDFLVTSQFTEKLRLPNELRLFGNDTLAEMDRMSLLISKVIDTDVTGVRIYLGGDIQDWDWPEWKYRNWINQLAVSNLDVSIYIERKYLENFQPDIAWSIQKDLVPGIKWYASEYDVLPIESGHMLFDVIKGESVQSWGTLDKNACFPNETWGEPLDTLIVKSTLSSSNELVAELVNLDNISSQSSLTSATVIDNVGARLNCNVQSFGSNLLAFISEHDDSLLGKLLCGIESAYYYDKFLVSPLSSFLIINFVAAIKEKTNEFDLELYSAYPKRDRDNRTPVCVADNWQNHSDQPYFYTQVSKNFGITVYPEVSEPKDLPHGRFLLLKLKDGSEVKIIFDQGMGYWATRYPYRFNTFDFTKDEFGQADAVRKWSFKLEAANHDSYIAIKYE</sequence>
<dbReference type="GO" id="GO:0036297">
    <property type="term" value="P:interstrand cross-link repair"/>
    <property type="evidence" value="ECO:0007669"/>
    <property type="project" value="TreeGrafter"/>
</dbReference>
<dbReference type="PROSITE" id="PS51194">
    <property type="entry name" value="HELICASE_CTER"/>
    <property type="match status" value="1"/>
</dbReference>
<dbReference type="PANTHER" id="PTHR47957:SF3">
    <property type="entry name" value="ATP-DEPENDENT HELICASE HRQ1"/>
    <property type="match status" value="1"/>
</dbReference>
<evidence type="ECO:0000256" key="1">
    <source>
        <dbReference type="ARBA" id="ARBA00022741"/>
    </source>
</evidence>
<gene>
    <name evidence="5" type="ORF">GCM10017161_24070</name>
</gene>
<dbReference type="Gene3D" id="3.40.50.300">
    <property type="entry name" value="P-loop containing nucleotide triphosphate hydrolases"/>
    <property type="match status" value="2"/>
</dbReference>
<comment type="caution">
    <text evidence="5">The sequence shown here is derived from an EMBL/GenBank/DDBJ whole genome shotgun (WGS) entry which is preliminary data.</text>
</comment>
<dbReference type="SMART" id="SM00487">
    <property type="entry name" value="DEXDc"/>
    <property type="match status" value="1"/>
</dbReference>
<dbReference type="InterPro" id="IPR018973">
    <property type="entry name" value="MZB"/>
</dbReference>
<reference evidence="5" key="2">
    <citation type="submission" date="2020-09" db="EMBL/GenBank/DDBJ databases">
        <authorList>
            <person name="Sun Q."/>
            <person name="Kim S."/>
        </authorList>
    </citation>
    <scope>NUCLEOTIDE SEQUENCE</scope>
    <source>
        <strain evidence="5">KCTC 42731</strain>
    </source>
</reference>
<dbReference type="Pfam" id="PF00271">
    <property type="entry name" value="Helicase_C"/>
    <property type="match status" value="1"/>
</dbReference>
<dbReference type="Pfam" id="PF00270">
    <property type="entry name" value="DEAD"/>
    <property type="match status" value="1"/>
</dbReference>
<organism evidence="5 6">
    <name type="scientific">Thalassotalea marina</name>
    <dbReference type="NCBI Taxonomy" id="1673741"/>
    <lineage>
        <taxon>Bacteria</taxon>
        <taxon>Pseudomonadati</taxon>
        <taxon>Pseudomonadota</taxon>
        <taxon>Gammaproteobacteria</taxon>
        <taxon>Alteromonadales</taxon>
        <taxon>Colwelliaceae</taxon>
        <taxon>Thalassotalea</taxon>
    </lineage>
</organism>
<dbReference type="InterPro" id="IPR014001">
    <property type="entry name" value="Helicase_ATP-bd"/>
</dbReference>
<evidence type="ECO:0000313" key="6">
    <source>
        <dbReference type="Proteomes" id="UP000623842"/>
    </source>
</evidence>
<dbReference type="GO" id="GO:0005524">
    <property type="term" value="F:ATP binding"/>
    <property type="evidence" value="ECO:0007669"/>
    <property type="project" value="UniProtKB-KW"/>
</dbReference>
<evidence type="ECO:0000313" key="5">
    <source>
        <dbReference type="EMBL" id="GHF94948.1"/>
    </source>
</evidence>
<keyword evidence="2" id="KW-0067">ATP-binding</keyword>
<reference evidence="5" key="1">
    <citation type="journal article" date="2014" name="Int. J. Syst. Evol. Microbiol.">
        <title>Complete genome sequence of Corynebacterium casei LMG S-19264T (=DSM 44701T), isolated from a smear-ripened cheese.</title>
        <authorList>
            <consortium name="US DOE Joint Genome Institute (JGI-PGF)"/>
            <person name="Walter F."/>
            <person name="Albersmeier A."/>
            <person name="Kalinowski J."/>
            <person name="Ruckert C."/>
        </authorList>
    </citation>
    <scope>NUCLEOTIDE SEQUENCE</scope>
    <source>
        <strain evidence="5">KCTC 42731</strain>
    </source>
</reference>